<dbReference type="PANTHER" id="PTHR25466">
    <property type="entry name" value="T-LYMPHOCYTE ACTIVATION ANTIGEN"/>
    <property type="match status" value="1"/>
</dbReference>
<evidence type="ECO:0000256" key="2">
    <source>
        <dbReference type="ARBA" id="ARBA00022475"/>
    </source>
</evidence>
<accession>A0A3B4GY22</accession>
<organism evidence="13">
    <name type="scientific">Pundamilia nyererei</name>
    <dbReference type="NCBI Taxonomy" id="303518"/>
    <lineage>
        <taxon>Eukaryota</taxon>
        <taxon>Metazoa</taxon>
        <taxon>Chordata</taxon>
        <taxon>Craniata</taxon>
        <taxon>Vertebrata</taxon>
        <taxon>Euteleostomi</taxon>
        <taxon>Actinopterygii</taxon>
        <taxon>Neopterygii</taxon>
        <taxon>Teleostei</taxon>
        <taxon>Neoteleostei</taxon>
        <taxon>Acanthomorphata</taxon>
        <taxon>Ovalentaria</taxon>
        <taxon>Cichlomorphae</taxon>
        <taxon>Cichliformes</taxon>
        <taxon>Cichlidae</taxon>
        <taxon>African cichlids</taxon>
        <taxon>Pseudocrenilabrinae</taxon>
        <taxon>Haplochromini</taxon>
        <taxon>Pundamilia</taxon>
    </lineage>
</organism>
<evidence type="ECO:0000256" key="9">
    <source>
        <dbReference type="ARBA" id="ARBA00023180"/>
    </source>
</evidence>
<dbReference type="PANTHER" id="PTHR25466:SF9">
    <property type="entry name" value="FIBRONECTIN TYPE-III DOMAIN-CONTAINING PROTEIN"/>
    <property type="match status" value="1"/>
</dbReference>
<keyword evidence="9" id="KW-0325">Glycoprotein</keyword>
<protein>
    <recommendedName>
        <fullName evidence="12">Ig-like domain-containing protein</fullName>
    </recommendedName>
</protein>
<evidence type="ECO:0000256" key="11">
    <source>
        <dbReference type="SAM" id="Phobius"/>
    </source>
</evidence>
<keyword evidence="10" id="KW-0393">Immunoglobulin domain</keyword>
<keyword evidence="3 11" id="KW-0812">Transmembrane</keyword>
<dbReference type="Ensembl" id="ENSPNYT00000026939.1">
    <property type="protein sequence ID" value="ENSPNYP00000026298.1"/>
    <property type="gene ID" value="ENSPNYG00000019840.1"/>
</dbReference>
<dbReference type="GeneTree" id="ENSGT01150000287038"/>
<dbReference type="Gene3D" id="2.60.40.10">
    <property type="entry name" value="Immunoglobulins"/>
    <property type="match status" value="1"/>
</dbReference>
<keyword evidence="6 11" id="KW-0472">Membrane</keyword>
<dbReference type="InterPro" id="IPR007110">
    <property type="entry name" value="Ig-like_dom"/>
</dbReference>
<dbReference type="InterPro" id="IPR036179">
    <property type="entry name" value="Ig-like_dom_sf"/>
</dbReference>
<dbReference type="STRING" id="303518.ENSPNYP00000026298"/>
<dbReference type="GO" id="GO:0007166">
    <property type="term" value="P:cell surface receptor signaling pathway"/>
    <property type="evidence" value="ECO:0007669"/>
    <property type="project" value="TreeGrafter"/>
</dbReference>
<reference evidence="13" key="1">
    <citation type="submission" date="2023-09" db="UniProtKB">
        <authorList>
            <consortium name="Ensembl"/>
        </authorList>
    </citation>
    <scope>IDENTIFICATION</scope>
</reference>
<evidence type="ECO:0000259" key="12">
    <source>
        <dbReference type="PROSITE" id="PS50835"/>
    </source>
</evidence>
<comment type="subcellular location">
    <subcellularLocation>
        <location evidence="1">Cell membrane</location>
        <topology evidence="1">Single-pass type I membrane protein</topology>
    </subcellularLocation>
</comment>
<dbReference type="GO" id="GO:0006955">
    <property type="term" value="P:immune response"/>
    <property type="evidence" value="ECO:0007669"/>
    <property type="project" value="TreeGrafter"/>
</dbReference>
<dbReference type="GO" id="GO:0071222">
    <property type="term" value="P:cellular response to lipopolysaccharide"/>
    <property type="evidence" value="ECO:0007669"/>
    <property type="project" value="TreeGrafter"/>
</dbReference>
<dbReference type="PROSITE" id="PS50835">
    <property type="entry name" value="IG_LIKE"/>
    <property type="match status" value="1"/>
</dbReference>
<evidence type="ECO:0000256" key="8">
    <source>
        <dbReference type="ARBA" id="ARBA00023170"/>
    </source>
</evidence>
<keyword evidence="2" id="KW-1003">Cell membrane</keyword>
<evidence type="ECO:0000256" key="10">
    <source>
        <dbReference type="ARBA" id="ARBA00023319"/>
    </source>
</evidence>
<keyword evidence="5 11" id="KW-1133">Transmembrane helix</keyword>
<keyword evidence="7" id="KW-1015">Disulfide bond</keyword>
<feature type="transmembrane region" description="Helical" evidence="11">
    <location>
        <begin position="136"/>
        <end position="156"/>
    </location>
</feature>
<evidence type="ECO:0000313" key="13">
    <source>
        <dbReference type="Ensembl" id="ENSPNYP00000026298.1"/>
    </source>
</evidence>
<keyword evidence="4" id="KW-0732">Signal</keyword>
<dbReference type="InterPro" id="IPR013106">
    <property type="entry name" value="Ig_V-set"/>
</dbReference>
<dbReference type="SUPFAM" id="SSF48726">
    <property type="entry name" value="Immunoglobulin"/>
    <property type="match status" value="1"/>
</dbReference>
<dbReference type="GO" id="GO:0009897">
    <property type="term" value="C:external side of plasma membrane"/>
    <property type="evidence" value="ECO:0007669"/>
    <property type="project" value="TreeGrafter"/>
</dbReference>
<evidence type="ECO:0000256" key="1">
    <source>
        <dbReference type="ARBA" id="ARBA00004251"/>
    </source>
</evidence>
<evidence type="ECO:0000256" key="4">
    <source>
        <dbReference type="ARBA" id="ARBA00022729"/>
    </source>
</evidence>
<name>A0A3B4GY22_9CICH</name>
<dbReference type="GO" id="GO:0031295">
    <property type="term" value="P:T cell costimulation"/>
    <property type="evidence" value="ECO:0007669"/>
    <property type="project" value="TreeGrafter"/>
</dbReference>
<evidence type="ECO:0000256" key="5">
    <source>
        <dbReference type="ARBA" id="ARBA00022989"/>
    </source>
</evidence>
<dbReference type="GO" id="GO:0042130">
    <property type="term" value="P:negative regulation of T cell proliferation"/>
    <property type="evidence" value="ECO:0007669"/>
    <property type="project" value="TreeGrafter"/>
</dbReference>
<feature type="domain" description="Ig-like" evidence="12">
    <location>
        <begin position="1"/>
        <end position="109"/>
    </location>
</feature>
<evidence type="ECO:0000256" key="6">
    <source>
        <dbReference type="ARBA" id="ARBA00023136"/>
    </source>
</evidence>
<dbReference type="AlphaFoldDB" id="A0A3B4GY22"/>
<dbReference type="SMART" id="SM00409">
    <property type="entry name" value="IG"/>
    <property type="match status" value="1"/>
</dbReference>
<dbReference type="SMART" id="SM00406">
    <property type="entry name" value="IGv"/>
    <property type="match status" value="1"/>
</dbReference>
<sequence length="158" mass="18102">FSLLDQKNITAGQNVILPCRARDNNIPIIVVEWSRADLGKESVLMYRDKQLDPDHQHASFKNRVDLQDREMKDGDVSLILKDVTIDDAGTYECRVFRRRTNRRKRANLKTPPISIITLTVVDPPAQPSPISCKTKLTFSIFVLSLSTYVFMTFFPFSL</sequence>
<dbReference type="InterPro" id="IPR003599">
    <property type="entry name" value="Ig_sub"/>
</dbReference>
<dbReference type="GO" id="GO:0042102">
    <property type="term" value="P:positive regulation of T cell proliferation"/>
    <property type="evidence" value="ECO:0007669"/>
    <property type="project" value="TreeGrafter"/>
</dbReference>
<dbReference type="InterPro" id="IPR051713">
    <property type="entry name" value="T-cell_Activation_Regulation"/>
</dbReference>
<dbReference type="Pfam" id="PF07686">
    <property type="entry name" value="V-set"/>
    <property type="match status" value="1"/>
</dbReference>
<evidence type="ECO:0000256" key="3">
    <source>
        <dbReference type="ARBA" id="ARBA00022692"/>
    </source>
</evidence>
<proteinExistence type="predicted"/>
<keyword evidence="8" id="KW-0675">Receptor</keyword>
<evidence type="ECO:0000256" key="7">
    <source>
        <dbReference type="ARBA" id="ARBA00023157"/>
    </source>
</evidence>
<dbReference type="InterPro" id="IPR013783">
    <property type="entry name" value="Ig-like_fold"/>
</dbReference>